<evidence type="ECO:0000313" key="2">
    <source>
        <dbReference type="EMBL" id="TYG91421.1"/>
    </source>
</evidence>
<name>A0A5D2EE19_GOSDA</name>
<reference evidence="2 3" key="1">
    <citation type="submission" date="2019-06" db="EMBL/GenBank/DDBJ databases">
        <title>WGS assembly of Gossypium darwinii.</title>
        <authorList>
            <person name="Chen Z.J."/>
            <person name="Sreedasyam A."/>
            <person name="Ando A."/>
            <person name="Song Q."/>
            <person name="De L."/>
            <person name="Hulse-Kemp A."/>
            <person name="Ding M."/>
            <person name="Ye W."/>
            <person name="Kirkbride R."/>
            <person name="Jenkins J."/>
            <person name="Plott C."/>
            <person name="Lovell J."/>
            <person name="Lin Y.-M."/>
            <person name="Vaughn R."/>
            <person name="Liu B."/>
            <person name="Li W."/>
            <person name="Simpson S."/>
            <person name="Scheffler B."/>
            <person name="Saski C."/>
            <person name="Grover C."/>
            <person name="Hu G."/>
            <person name="Conover J."/>
            <person name="Carlson J."/>
            <person name="Shu S."/>
            <person name="Boston L."/>
            <person name="Williams M."/>
            <person name="Peterson D."/>
            <person name="Mcgee K."/>
            <person name="Jones D."/>
            <person name="Wendel J."/>
            <person name="Stelly D."/>
            <person name="Grimwood J."/>
            <person name="Schmutz J."/>
        </authorList>
    </citation>
    <scope>NUCLEOTIDE SEQUENCE [LARGE SCALE GENOMIC DNA]</scope>
    <source>
        <strain evidence="2">1808015.09</strain>
    </source>
</reference>
<proteinExistence type="predicted"/>
<accession>A0A5D2EE19</accession>
<sequence>MVYILYKGPEMPCLRIIRKCININTAVRRGNTKVSLPRNNSTKGDPITGIASGTPTQKSENPKALFFRRSRLYIDRYRPLESSIYLLISFSLL</sequence>
<protein>
    <submittedName>
        <fullName evidence="2">Uncharacterized protein</fullName>
    </submittedName>
</protein>
<evidence type="ECO:0000313" key="3">
    <source>
        <dbReference type="Proteomes" id="UP000323506"/>
    </source>
</evidence>
<feature type="compositionally biased region" description="Polar residues" evidence="1">
    <location>
        <begin position="33"/>
        <end position="43"/>
    </location>
</feature>
<dbReference type="Proteomes" id="UP000323506">
    <property type="component" value="Chromosome A12"/>
</dbReference>
<organism evidence="2 3">
    <name type="scientific">Gossypium darwinii</name>
    <name type="common">Darwin's cotton</name>
    <name type="synonym">Gossypium barbadense var. darwinii</name>
    <dbReference type="NCBI Taxonomy" id="34276"/>
    <lineage>
        <taxon>Eukaryota</taxon>
        <taxon>Viridiplantae</taxon>
        <taxon>Streptophyta</taxon>
        <taxon>Embryophyta</taxon>
        <taxon>Tracheophyta</taxon>
        <taxon>Spermatophyta</taxon>
        <taxon>Magnoliopsida</taxon>
        <taxon>eudicotyledons</taxon>
        <taxon>Gunneridae</taxon>
        <taxon>Pentapetalae</taxon>
        <taxon>rosids</taxon>
        <taxon>malvids</taxon>
        <taxon>Malvales</taxon>
        <taxon>Malvaceae</taxon>
        <taxon>Malvoideae</taxon>
        <taxon>Gossypium</taxon>
    </lineage>
</organism>
<dbReference type="EMBL" id="CM017699">
    <property type="protein sequence ID" value="TYG91421.1"/>
    <property type="molecule type" value="Genomic_DNA"/>
</dbReference>
<dbReference type="AlphaFoldDB" id="A0A5D2EE19"/>
<gene>
    <name evidence="2" type="ORF">ES288_A12G260200v1</name>
</gene>
<keyword evidence="3" id="KW-1185">Reference proteome</keyword>
<evidence type="ECO:0000256" key="1">
    <source>
        <dbReference type="SAM" id="MobiDB-lite"/>
    </source>
</evidence>
<feature type="region of interest" description="Disordered" evidence="1">
    <location>
        <begin position="33"/>
        <end position="58"/>
    </location>
</feature>